<dbReference type="GeneID" id="92006393"/>
<evidence type="ECO:0000313" key="2">
    <source>
        <dbReference type="EMBL" id="KAL0263328.1"/>
    </source>
</evidence>
<feature type="region of interest" description="Disordered" evidence="1">
    <location>
        <begin position="141"/>
        <end position="196"/>
    </location>
</feature>
<proteinExistence type="predicted"/>
<sequence>MQHMASVQQPYAGYASSPYGAGQFSHGNRPMNNQAYLGSGGGGGGLPQVYPPQYPANTLPGLAFNTFNAGVAPSMHYGNAQAVPFQTPPAPKGRKRHIAKIYEWHHTSPTTSSKPDASSRPAAESIHAPIQAAPQHLALPTTAQEQQPTTSDTQERLAPSKPTKDPQTSPVDDSGMSSALPSSPCPTQQQTISRTSSAAHELLVDDSPGGTNPWKFTLSDLTVGLIVQIKPNSCGWSNHPGIVLGWDGPRRIQVAQITGFGADNKTVRERFAHIVNQHQVEYLSKAFLLIADSGRTETHYGCPVLEIADGLFLPKRSYVNLRVVKTLRLAQLMLFTPEKQFVRRCLTPESVRVMLEYRESIAELLRKQDWEDEMRREREMLGKRGRYLGQPQQHVVAQAPWQGQQWQGQYRGPQQYQTGWY</sequence>
<organism evidence="2 3">
    <name type="scientific">Diplodia seriata</name>
    <dbReference type="NCBI Taxonomy" id="420778"/>
    <lineage>
        <taxon>Eukaryota</taxon>
        <taxon>Fungi</taxon>
        <taxon>Dikarya</taxon>
        <taxon>Ascomycota</taxon>
        <taxon>Pezizomycotina</taxon>
        <taxon>Dothideomycetes</taxon>
        <taxon>Dothideomycetes incertae sedis</taxon>
        <taxon>Botryosphaeriales</taxon>
        <taxon>Botryosphaeriaceae</taxon>
        <taxon>Diplodia</taxon>
    </lineage>
</organism>
<feature type="compositionally biased region" description="Polar residues" evidence="1">
    <location>
        <begin position="141"/>
        <end position="152"/>
    </location>
</feature>
<feature type="compositionally biased region" description="Polar residues" evidence="1">
    <location>
        <begin position="107"/>
        <end position="116"/>
    </location>
</feature>
<dbReference type="EMBL" id="JAJVCZ030000002">
    <property type="protein sequence ID" value="KAL0263328.1"/>
    <property type="molecule type" value="Genomic_DNA"/>
</dbReference>
<feature type="compositionally biased region" description="Polar residues" evidence="1">
    <location>
        <begin position="165"/>
        <end position="196"/>
    </location>
</feature>
<feature type="region of interest" description="Disordered" evidence="1">
    <location>
        <begin position="105"/>
        <end position="124"/>
    </location>
</feature>
<gene>
    <name evidence="2" type="ORF">SLS55_002308</name>
</gene>
<name>A0ABR3CRT9_9PEZI</name>
<protein>
    <submittedName>
        <fullName evidence="2">Uncharacterized protein</fullName>
    </submittedName>
</protein>
<accession>A0ABR3CRT9</accession>
<keyword evidence="3" id="KW-1185">Reference proteome</keyword>
<dbReference type="Proteomes" id="UP001430584">
    <property type="component" value="Unassembled WGS sequence"/>
</dbReference>
<evidence type="ECO:0000256" key="1">
    <source>
        <dbReference type="SAM" id="MobiDB-lite"/>
    </source>
</evidence>
<evidence type="ECO:0000313" key="3">
    <source>
        <dbReference type="Proteomes" id="UP001430584"/>
    </source>
</evidence>
<dbReference type="RefSeq" id="XP_066636357.1">
    <property type="nucleotide sequence ID" value="XM_066773790.1"/>
</dbReference>
<comment type="caution">
    <text evidence="2">The sequence shown here is derived from an EMBL/GenBank/DDBJ whole genome shotgun (WGS) entry which is preliminary data.</text>
</comment>
<reference evidence="2 3" key="1">
    <citation type="submission" date="2024-02" db="EMBL/GenBank/DDBJ databases">
        <title>De novo assembly and annotation of 12 fungi associated with fruit tree decline syndrome in Ontario, Canada.</title>
        <authorList>
            <person name="Sulman M."/>
            <person name="Ellouze W."/>
            <person name="Ilyukhin E."/>
        </authorList>
    </citation>
    <scope>NUCLEOTIDE SEQUENCE [LARGE SCALE GENOMIC DNA]</scope>
    <source>
        <strain evidence="2 3">FDS-637</strain>
    </source>
</reference>